<organism evidence="1">
    <name type="scientific">Leptotrichia rugosa</name>
    <dbReference type="NCBI Taxonomy" id="3239302"/>
    <lineage>
        <taxon>Bacteria</taxon>
        <taxon>Fusobacteriati</taxon>
        <taxon>Fusobacteriota</taxon>
        <taxon>Fusobacteriia</taxon>
        <taxon>Fusobacteriales</taxon>
        <taxon>Leptotrichiaceae</taxon>
        <taxon>Leptotrichia</taxon>
    </lineage>
</organism>
<reference evidence="1" key="1">
    <citation type="submission" date="2024-07" db="EMBL/GenBank/DDBJ databases">
        <authorList>
            <person name="Li X.-J."/>
            <person name="Wang X."/>
        </authorList>
    </citation>
    <scope>NUCLEOTIDE SEQUENCE</scope>
    <source>
        <strain evidence="1">HSP-334</strain>
    </source>
</reference>
<gene>
    <name evidence="1" type="ORF">AB8B22_02920</name>
</gene>
<accession>A0AB39VIK1</accession>
<protein>
    <recommendedName>
        <fullName evidence="2">RiboL-PSP-HEPN domain-containing protein</fullName>
    </recommendedName>
</protein>
<evidence type="ECO:0008006" key="2">
    <source>
        <dbReference type="Google" id="ProtNLM"/>
    </source>
</evidence>
<evidence type="ECO:0000313" key="1">
    <source>
        <dbReference type="EMBL" id="XDU67385.1"/>
    </source>
</evidence>
<proteinExistence type="predicted"/>
<dbReference type="AlphaFoldDB" id="A0AB39VIK1"/>
<name>A0AB39VIK1_9FUSO</name>
<dbReference type="RefSeq" id="WP_369711597.1">
    <property type="nucleotide sequence ID" value="NZ_CP165644.1"/>
</dbReference>
<dbReference type="KEGG" id="lrug:AB8B22_02920"/>
<dbReference type="EMBL" id="CP165644">
    <property type="protein sequence ID" value="XDU67385.1"/>
    <property type="molecule type" value="Genomic_DNA"/>
</dbReference>
<sequence length="295" mass="35584">MEKRFKFEYNKEKYIYDCYYFEWIKKLFAYISVINDAIETEEDEDFKNFLKNIRSTFAKFLYYMTKEEMAQSNENKLLIPLSIAVFQKENYSEIKSACLSRYIGSLSSNHFNELFTSFLYDFFINFWSDFENTITLLCTAIDEKIRNELKESNWKKIEKILKESLNDFENSEQILLEISKNKEKFTKKQFVSFSDKINYIFKTIKLDYDKNRNIKNDKKVLDFGSKMRNTIHNNGKNKGKNIELKIKAKKIILEQNKEPYYENFKDIFYLIDEIIDICATIIKTFKKQRKSTKTK</sequence>